<evidence type="ECO:0000256" key="1">
    <source>
        <dbReference type="SAM" id="MobiDB-lite"/>
    </source>
</evidence>
<feature type="region of interest" description="Disordered" evidence="1">
    <location>
        <begin position="365"/>
        <end position="510"/>
    </location>
</feature>
<dbReference type="Proteomes" id="UP001165121">
    <property type="component" value="Unassembled WGS sequence"/>
</dbReference>
<proteinExistence type="predicted"/>
<gene>
    <name evidence="2" type="ORF">Pfra01_000687600</name>
</gene>
<feature type="compositionally biased region" description="Low complexity" evidence="1">
    <location>
        <begin position="397"/>
        <end position="416"/>
    </location>
</feature>
<dbReference type="AlphaFoldDB" id="A0A9W6UD47"/>
<sequence>MASVSSDGSRAADGHALALDELLGDFELKQRGLLLVAIDKAVDKAMKKQSEMLDAVKSKVEARHRQAVDDLRDEMARTQPSVLDAVIGRTLSAESNAGLASWIADGDLKDQALAFIAKLRGHLEAGQGNAFRSDFEALLTVYMEFLKIPMTRGNRLNNRIEDFHEALYFKADYNDDLVNLVYRTRWGCQGVRSIGNARSHDATPLSESEVLELCGCFSAIGAAMPTLALEFDVCKRKVDAPPLPSDSNISMNGNAPNVDMAMLAQLRQAAGSNGGDQTPFDFIIKLMANNGINVNSTMQSPSQLFQESQPNRVPPLPPGFSNGSLSQSLSGHELLSQGLSSQGIPSLGLSTQSLSGHDLLGLGLSNQGTSSQSLSNQSLSSQSLSGQAPPLPPGPPGLDLNSLNLNTLNGLNGSSTQAPSLSRLGSIGSTTSNSSQQPPLPPGYNDNTGGVWSNPPLPTSSGSPQKHPPLPPGSESPLRSPHPLRANSPMKSTSQSHLAPGAESPQKRLVQSSSVGFAMKQSDVPTQSMLAFVPSFKFYHDRPTELPKESDRVRKAMFARMLNHMDELPKATLCPLQPDHDATCPLSHTYMEVMTYNPLYKRLICRQPSHYWGSLIQEDESCVCVHVDTGVTWDWMDESRDKRMYCARGSKCTNSKCIKSHSFEEMCWYNPSYKIKRCTVRAHDHIARARGTIAPPLDCSYYHIEEGRNADKREFTAEYDHVGKDIKMLFIERSHKPLADRLEALRYARANDLNL</sequence>
<evidence type="ECO:0000313" key="2">
    <source>
        <dbReference type="EMBL" id="GMF30761.1"/>
    </source>
</evidence>
<feature type="compositionally biased region" description="Polar residues" evidence="1">
    <location>
        <begin position="427"/>
        <end position="437"/>
    </location>
</feature>
<dbReference type="OrthoDB" id="160483at2759"/>
<comment type="caution">
    <text evidence="2">The sequence shown here is derived from an EMBL/GenBank/DDBJ whole genome shotgun (WGS) entry which is preliminary data.</text>
</comment>
<reference evidence="2" key="1">
    <citation type="submission" date="2023-04" db="EMBL/GenBank/DDBJ databases">
        <title>Phytophthora fragariaefolia NBRC 109709.</title>
        <authorList>
            <person name="Ichikawa N."/>
            <person name="Sato H."/>
            <person name="Tonouchi N."/>
        </authorList>
    </citation>
    <scope>NUCLEOTIDE SEQUENCE</scope>
    <source>
        <strain evidence="2">NBRC 109709</strain>
    </source>
</reference>
<evidence type="ECO:0000313" key="3">
    <source>
        <dbReference type="Proteomes" id="UP001165121"/>
    </source>
</evidence>
<feature type="compositionally biased region" description="Low complexity" evidence="1">
    <location>
        <begin position="365"/>
        <end position="388"/>
    </location>
</feature>
<dbReference type="EMBL" id="BSXT01000603">
    <property type="protein sequence ID" value="GMF30761.1"/>
    <property type="molecule type" value="Genomic_DNA"/>
</dbReference>
<protein>
    <submittedName>
        <fullName evidence="2">Unnamed protein product</fullName>
    </submittedName>
</protein>
<organism evidence="2 3">
    <name type="scientific">Phytophthora fragariaefolia</name>
    <dbReference type="NCBI Taxonomy" id="1490495"/>
    <lineage>
        <taxon>Eukaryota</taxon>
        <taxon>Sar</taxon>
        <taxon>Stramenopiles</taxon>
        <taxon>Oomycota</taxon>
        <taxon>Peronosporomycetes</taxon>
        <taxon>Peronosporales</taxon>
        <taxon>Peronosporaceae</taxon>
        <taxon>Phytophthora</taxon>
    </lineage>
</organism>
<accession>A0A9W6UD47</accession>
<keyword evidence="3" id="KW-1185">Reference proteome</keyword>
<feature type="region of interest" description="Disordered" evidence="1">
    <location>
        <begin position="301"/>
        <end position="328"/>
    </location>
</feature>
<feature type="compositionally biased region" description="Polar residues" evidence="1">
    <location>
        <begin position="301"/>
        <end position="311"/>
    </location>
</feature>
<name>A0A9W6UD47_9STRA</name>